<dbReference type="EMBL" id="JAMZMK010007811">
    <property type="protein sequence ID" value="KAI7743123.1"/>
    <property type="molecule type" value="Genomic_DNA"/>
</dbReference>
<dbReference type="AlphaFoldDB" id="A0AAD5CJT0"/>
<evidence type="ECO:0000259" key="1">
    <source>
        <dbReference type="Pfam" id="PF12515"/>
    </source>
</evidence>
<name>A0AAD5CJT0_AMBAR</name>
<dbReference type="Proteomes" id="UP001206925">
    <property type="component" value="Unassembled WGS sequence"/>
</dbReference>
<accession>A0AAD5CJT0</accession>
<protein>
    <recommendedName>
        <fullName evidence="1">Calcium-transporting P-type ATPase N-terminal autoinhibitory domain-containing protein</fullName>
    </recommendedName>
</protein>
<keyword evidence="3" id="KW-1185">Reference proteome</keyword>
<dbReference type="InterPro" id="IPR024750">
    <property type="entry name" value="Ca_ATPase_N_dom"/>
</dbReference>
<sequence>MEDHLNEKPKHLLKDQVLQKWRDMCGLVNNPKRRFRFTANIHEPAAMHPTTPPINQKLRVSVLVSKVAFHLLNGELLNN</sequence>
<gene>
    <name evidence="2" type="ORF">M8C21_020102</name>
</gene>
<comment type="caution">
    <text evidence="2">The sequence shown here is derived from an EMBL/GenBank/DDBJ whole genome shotgun (WGS) entry which is preliminary data.</text>
</comment>
<proteinExistence type="predicted"/>
<reference evidence="2" key="1">
    <citation type="submission" date="2022-06" db="EMBL/GenBank/DDBJ databases">
        <title>Uncovering the hologenomic basis of an extraordinary plant invasion.</title>
        <authorList>
            <person name="Bieker V.C."/>
            <person name="Martin M.D."/>
            <person name="Gilbert T."/>
            <person name="Hodgins K."/>
            <person name="Battlay P."/>
            <person name="Petersen B."/>
            <person name="Wilson J."/>
        </authorList>
    </citation>
    <scope>NUCLEOTIDE SEQUENCE</scope>
    <source>
        <strain evidence="2">AA19_3_7</strain>
        <tissue evidence="2">Leaf</tissue>
    </source>
</reference>
<dbReference type="Pfam" id="PF12515">
    <property type="entry name" value="CaATP_NAI"/>
    <property type="match status" value="1"/>
</dbReference>
<dbReference type="GO" id="GO:0005516">
    <property type="term" value="F:calmodulin binding"/>
    <property type="evidence" value="ECO:0007669"/>
    <property type="project" value="InterPro"/>
</dbReference>
<organism evidence="2 3">
    <name type="scientific">Ambrosia artemisiifolia</name>
    <name type="common">Common ragweed</name>
    <dbReference type="NCBI Taxonomy" id="4212"/>
    <lineage>
        <taxon>Eukaryota</taxon>
        <taxon>Viridiplantae</taxon>
        <taxon>Streptophyta</taxon>
        <taxon>Embryophyta</taxon>
        <taxon>Tracheophyta</taxon>
        <taxon>Spermatophyta</taxon>
        <taxon>Magnoliopsida</taxon>
        <taxon>eudicotyledons</taxon>
        <taxon>Gunneridae</taxon>
        <taxon>Pentapetalae</taxon>
        <taxon>asterids</taxon>
        <taxon>campanulids</taxon>
        <taxon>Asterales</taxon>
        <taxon>Asteraceae</taxon>
        <taxon>Asteroideae</taxon>
        <taxon>Heliantheae alliance</taxon>
        <taxon>Heliantheae</taxon>
        <taxon>Ambrosia</taxon>
    </lineage>
</organism>
<feature type="domain" description="Calcium-transporting P-type ATPase N-terminal autoinhibitory" evidence="1">
    <location>
        <begin position="17"/>
        <end position="42"/>
    </location>
</feature>
<dbReference type="Gene3D" id="1.20.5.170">
    <property type="match status" value="1"/>
</dbReference>
<evidence type="ECO:0000313" key="2">
    <source>
        <dbReference type="EMBL" id="KAI7743123.1"/>
    </source>
</evidence>
<evidence type="ECO:0000313" key="3">
    <source>
        <dbReference type="Proteomes" id="UP001206925"/>
    </source>
</evidence>